<dbReference type="InterPro" id="IPR019079">
    <property type="entry name" value="Capsule_synth_CapA"/>
</dbReference>
<name>A0A9X0DAN6_9CNID</name>
<comment type="caution">
    <text evidence="3">The sequence shown here is derived from an EMBL/GenBank/DDBJ whole genome shotgun (WGS) entry which is preliminary data.</text>
</comment>
<dbReference type="InterPro" id="IPR029052">
    <property type="entry name" value="Metallo-depent_PP-like"/>
</dbReference>
<feature type="domain" description="Capsule synthesis protein CapA" evidence="2">
    <location>
        <begin position="3"/>
        <end position="64"/>
    </location>
</feature>
<evidence type="ECO:0000313" key="4">
    <source>
        <dbReference type="Proteomes" id="UP001163046"/>
    </source>
</evidence>
<dbReference type="PANTHER" id="PTHR33393">
    <property type="entry name" value="POLYGLUTAMINE SYNTHESIS ACCESSORY PROTEIN RV0574C-RELATED"/>
    <property type="match status" value="1"/>
</dbReference>
<dbReference type="Proteomes" id="UP001163046">
    <property type="component" value="Unassembled WGS sequence"/>
</dbReference>
<gene>
    <name evidence="3" type="ORF">OS493_008181</name>
</gene>
<evidence type="ECO:0000313" key="3">
    <source>
        <dbReference type="EMBL" id="KAJ7392940.1"/>
    </source>
</evidence>
<dbReference type="PANTHER" id="PTHR33393:SF11">
    <property type="entry name" value="POLYGLUTAMINE SYNTHESIS ACCESSORY PROTEIN RV0574C-RELATED"/>
    <property type="match status" value="1"/>
</dbReference>
<dbReference type="OrthoDB" id="5947431at2759"/>
<organism evidence="3 4">
    <name type="scientific">Desmophyllum pertusum</name>
    <dbReference type="NCBI Taxonomy" id="174260"/>
    <lineage>
        <taxon>Eukaryota</taxon>
        <taxon>Metazoa</taxon>
        <taxon>Cnidaria</taxon>
        <taxon>Anthozoa</taxon>
        <taxon>Hexacorallia</taxon>
        <taxon>Scleractinia</taxon>
        <taxon>Caryophylliina</taxon>
        <taxon>Caryophylliidae</taxon>
        <taxon>Desmophyllum</taxon>
    </lineage>
</organism>
<reference evidence="3" key="1">
    <citation type="submission" date="2023-01" db="EMBL/GenBank/DDBJ databases">
        <title>Genome assembly of the deep-sea coral Lophelia pertusa.</title>
        <authorList>
            <person name="Herrera S."/>
            <person name="Cordes E."/>
        </authorList>
    </citation>
    <scope>NUCLEOTIDE SEQUENCE</scope>
    <source>
        <strain evidence="3">USNM1676648</strain>
        <tissue evidence="3">Polyp</tissue>
    </source>
</reference>
<keyword evidence="4" id="KW-1185">Reference proteome</keyword>
<accession>A0A9X0DAN6</accession>
<dbReference type="AlphaFoldDB" id="A0A9X0DAN6"/>
<dbReference type="SUPFAM" id="SSF56300">
    <property type="entry name" value="Metallo-dependent phosphatases"/>
    <property type="match status" value="1"/>
</dbReference>
<dbReference type="Pfam" id="PF09587">
    <property type="entry name" value="PGA_cap"/>
    <property type="match status" value="1"/>
</dbReference>
<sequence>MPQAYGFDVVTLANNHLNDFGSIGVNFTVQVLKEAGIKYFGVSYGNFNSSQEPLIVEKNGLKLGY</sequence>
<dbReference type="InterPro" id="IPR052169">
    <property type="entry name" value="CW_Biosynth-Accessory"/>
</dbReference>
<proteinExistence type="inferred from homology"/>
<evidence type="ECO:0000256" key="1">
    <source>
        <dbReference type="ARBA" id="ARBA00005662"/>
    </source>
</evidence>
<protein>
    <recommendedName>
        <fullName evidence="2">Capsule synthesis protein CapA domain-containing protein</fullName>
    </recommendedName>
</protein>
<comment type="similarity">
    <text evidence="1">Belongs to the CapA family.</text>
</comment>
<evidence type="ECO:0000259" key="2">
    <source>
        <dbReference type="Pfam" id="PF09587"/>
    </source>
</evidence>
<dbReference type="EMBL" id="MU825399">
    <property type="protein sequence ID" value="KAJ7392940.1"/>
    <property type="molecule type" value="Genomic_DNA"/>
</dbReference>